<proteinExistence type="predicted"/>
<reference evidence="1" key="1">
    <citation type="submission" date="2019-11" db="UniProtKB">
        <authorList>
            <consortium name="WormBaseParasite"/>
        </authorList>
    </citation>
    <scope>IDENTIFICATION</scope>
</reference>
<sequence length="63" mass="6904">MRQSAVQIGLLRVAKTASTRPITTQALCQMCTESGALQRTVRLPIHTRIAKSYSSFSGLLNKL</sequence>
<accession>A0A5K3EPX1</accession>
<organism evidence="1">
    <name type="scientific">Mesocestoides corti</name>
    <name type="common">Flatworm</name>
    <dbReference type="NCBI Taxonomy" id="53468"/>
    <lineage>
        <taxon>Eukaryota</taxon>
        <taxon>Metazoa</taxon>
        <taxon>Spiralia</taxon>
        <taxon>Lophotrochozoa</taxon>
        <taxon>Platyhelminthes</taxon>
        <taxon>Cestoda</taxon>
        <taxon>Eucestoda</taxon>
        <taxon>Cyclophyllidea</taxon>
        <taxon>Mesocestoididae</taxon>
        <taxon>Mesocestoides</taxon>
    </lineage>
</organism>
<dbReference type="AlphaFoldDB" id="A0A5K3EPX1"/>
<name>A0A5K3EPX1_MESCO</name>
<dbReference type="WBParaSite" id="MCU_001835-RA">
    <property type="protein sequence ID" value="MCU_001835-RA"/>
    <property type="gene ID" value="MCU_001835"/>
</dbReference>
<protein>
    <submittedName>
        <fullName evidence="1">Secreted protein</fullName>
    </submittedName>
</protein>
<evidence type="ECO:0000313" key="1">
    <source>
        <dbReference type="WBParaSite" id="MCU_001835-RA"/>
    </source>
</evidence>